<sequence>MSPRGTAASSGDDIGTVVPLLFATNPGIVLDYYEMSSMNQRGRMRRFRAGGYIQQTSSRKREASSNTLEEPTRKKTKGSQEEKRGERKDNPIFISPSYSDGDDVS</sequence>
<comment type="caution">
    <text evidence="2">The sequence shown here is derived from an EMBL/GenBank/DDBJ whole genome shotgun (WGS) entry which is preliminary data.</text>
</comment>
<dbReference type="EMBL" id="JAPUFD010000017">
    <property type="protein sequence ID" value="MDI1492113.1"/>
    <property type="molecule type" value="Genomic_DNA"/>
</dbReference>
<feature type="region of interest" description="Disordered" evidence="1">
    <location>
        <begin position="46"/>
        <end position="105"/>
    </location>
</feature>
<dbReference type="AlphaFoldDB" id="A0AA43QWB7"/>
<keyword evidence="3" id="KW-1185">Reference proteome</keyword>
<dbReference type="Proteomes" id="UP001161017">
    <property type="component" value="Unassembled WGS sequence"/>
</dbReference>
<evidence type="ECO:0000256" key="1">
    <source>
        <dbReference type="SAM" id="MobiDB-lite"/>
    </source>
</evidence>
<accession>A0AA43QWB7</accession>
<organism evidence="2 3">
    <name type="scientific">Ramalina farinacea</name>
    <dbReference type="NCBI Taxonomy" id="258253"/>
    <lineage>
        <taxon>Eukaryota</taxon>
        <taxon>Fungi</taxon>
        <taxon>Dikarya</taxon>
        <taxon>Ascomycota</taxon>
        <taxon>Pezizomycotina</taxon>
        <taxon>Lecanoromycetes</taxon>
        <taxon>OSLEUM clade</taxon>
        <taxon>Lecanoromycetidae</taxon>
        <taxon>Lecanorales</taxon>
        <taxon>Lecanorineae</taxon>
        <taxon>Ramalinaceae</taxon>
        <taxon>Ramalina</taxon>
    </lineage>
</organism>
<evidence type="ECO:0000313" key="3">
    <source>
        <dbReference type="Proteomes" id="UP001161017"/>
    </source>
</evidence>
<feature type="compositionally biased region" description="Basic and acidic residues" evidence="1">
    <location>
        <begin position="70"/>
        <end position="90"/>
    </location>
</feature>
<name>A0AA43QWB7_9LECA</name>
<reference evidence="2" key="1">
    <citation type="journal article" date="2023" name="Genome Biol. Evol.">
        <title>First Whole Genome Sequence and Flow Cytometry Genome Size Data for the Lichen-Forming Fungus Ramalina farinacea (Ascomycota).</title>
        <authorList>
            <person name="Llewellyn T."/>
            <person name="Mian S."/>
            <person name="Hill R."/>
            <person name="Leitch I.J."/>
            <person name="Gaya E."/>
        </authorList>
    </citation>
    <scope>NUCLEOTIDE SEQUENCE</scope>
    <source>
        <strain evidence="2">LIQ254RAFAR</strain>
    </source>
</reference>
<proteinExistence type="predicted"/>
<protein>
    <submittedName>
        <fullName evidence="2">Uncharacterized protein</fullName>
    </submittedName>
</protein>
<evidence type="ECO:0000313" key="2">
    <source>
        <dbReference type="EMBL" id="MDI1492113.1"/>
    </source>
</evidence>
<gene>
    <name evidence="2" type="ORF">OHK93_003325</name>
</gene>